<evidence type="ECO:0000256" key="1">
    <source>
        <dbReference type="SAM" id="MobiDB-lite"/>
    </source>
</evidence>
<reference evidence="2" key="2">
    <citation type="submission" date="2018-05" db="EMBL/GenBank/DDBJ databases">
        <title>OgluRS3 (Oryza glumaepatula Reference Sequence Version 3).</title>
        <authorList>
            <person name="Zhang J."/>
            <person name="Kudrna D."/>
            <person name="Lee S."/>
            <person name="Talag J."/>
            <person name="Welchert J."/>
            <person name="Wing R.A."/>
        </authorList>
    </citation>
    <scope>NUCLEOTIDE SEQUENCE [LARGE SCALE GENOMIC DNA]</scope>
</reference>
<dbReference type="Proteomes" id="UP000026961">
    <property type="component" value="Chromosome 12"/>
</dbReference>
<reference evidence="2" key="1">
    <citation type="submission" date="2015-04" db="UniProtKB">
        <authorList>
            <consortium name="EnsemblPlants"/>
        </authorList>
    </citation>
    <scope>IDENTIFICATION</scope>
</reference>
<feature type="compositionally biased region" description="Low complexity" evidence="1">
    <location>
        <begin position="244"/>
        <end position="254"/>
    </location>
</feature>
<protein>
    <submittedName>
        <fullName evidence="2">Uncharacterized protein</fullName>
    </submittedName>
</protein>
<dbReference type="HOGENOM" id="CLU_732327_0_0_1"/>
<dbReference type="AlphaFoldDB" id="A0A0E0BSF0"/>
<accession>A0A0E0BSF0</accession>
<evidence type="ECO:0000313" key="3">
    <source>
        <dbReference type="Proteomes" id="UP000026961"/>
    </source>
</evidence>
<organism evidence="2">
    <name type="scientific">Oryza glumipatula</name>
    <dbReference type="NCBI Taxonomy" id="40148"/>
    <lineage>
        <taxon>Eukaryota</taxon>
        <taxon>Viridiplantae</taxon>
        <taxon>Streptophyta</taxon>
        <taxon>Embryophyta</taxon>
        <taxon>Tracheophyta</taxon>
        <taxon>Spermatophyta</taxon>
        <taxon>Magnoliopsida</taxon>
        <taxon>Liliopsida</taxon>
        <taxon>Poales</taxon>
        <taxon>Poaceae</taxon>
        <taxon>BOP clade</taxon>
        <taxon>Oryzoideae</taxon>
        <taxon>Oryzeae</taxon>
        <taxon>Oryzinae</taxon>
        <taxon>Oryza</taxon>
    </lineage>
</organism>
<evidence type="ECO:0000313" key="2">
    <source>
        <dbReference type="EnsemblPlants" id="OGLUM12G12680.1"/>
    </source>
</evidence>
<name>A0A0E0BSF0_9ORYZ</name>
<keyword evidence="3" id="KW-1185">Reference proteome</keyword>
<proteinExistence type="predicted"/>
<feature type="region of interest" description="Disordered" evidence="1">
    <location>
        <begin position="131"/>
        <end position="263"/>
    </location>
</feature>
<dbReference type="EnsemblPlants" id="OGLUM12G12680.1">
    <property type="protein sequence ID" value="OGLUM12G12680.1"/>
    <property type="gene ID" value="OGLUM12G12680"/>
</dbReference>
<dbReference type="Gramene" id="OGLUM12G12680.1">
    <property type="protein sequence ID" value="OGLUM12G12680.1"/>
    <property type="gene ID" value="OGLUM12G12680"/>
</dbReference>
<sequence length="378" mass="41097">MGAAGTRRHHQDIVFVAVEPEHPWRHRRRLDVLFKKPQEPQPETQGTGRSAFIFFTSGAVPIVDFRNAGCRSCGPRSSHGCRCALPPFSPDAVEEEELILAVHLHVLHEQLSSSMDCVRSGLWLAASAPPATTTYGGGSTHNSNSTRPPRRSPPPTTARQLTIRGGAAGRGRHSGARREREQEQQQRNPAAALRRWRWHGEREQQRANAVPSLPSSALTPRCTRTAMSPSRRMLPRPLTSPLRATTASTSSTATPDHRSTGSGLVGALDINEYDRVMAVQCQVHVRMRQARGACHGGMAAWMQPLHGQHGGVAATTPAGNSATPPPRPVGSAVRDFGKLLFNHSASVSILAGRGRSHSPRSRRPRRRPPRLLALAVPT</sequence>